<dbReference type="SUPFAM" id="SSF63825">
    <property type="entry name" value="YWTD domain"/>
    <property type="match status" value="1"/>
</dbReference>
<feature type="domain" description="Secretion system C-terminal sorting" evidence="1">
    <location>
        <begin position="268"/>
        <end position="340"/>
    </location>
</feature>
<dbReference type="InterPro" id="IPR015943">
    <property type="entry name" value="WD40/YVTN_repeat-like_dom_sf"/>
</dbReference>
<dbReference type="Pfam" id="PF18962">
    <property type="entry name" value="Por_Secre_tail"/>
    <property type="match status" value="1"/>
</dbReference>
<sequence length="355" mass="40572">MKNKFLLFLERAIFIALLVTVDTQSQIKNSQQTFELIKTIPAPGPNCQGLTWDGQYLWVSDIVNDSIYQIDTTDGTVIHKIPTTPTNHLFEGLAWDGQFLWASHYENFTLRNPRISKINPINGDVLQSIIPYSNNSWPHGITWDGTYLWISDYRTHKLIKIDPNYGFGLDSITAPGNNGNIGLAWFNGHLFMGDFNTDSIYQISPVTKEVVNQWLCPYTNPRDMEFDGQYLWFVAYEVQKIYKILLPVTSVQNEDPTLANNFILYQNYPNPFNPSTNINWQSPISGKQTIKLFDMLGREIETIVDGYYEAGNHSTLYIPNSTLSSGVYFYQLKVADTETSSGQVFVQTKKMILIK</sequence>
<dbReference type="InterPro" id="IPR051200">
    <property type="entry name" value="Host-pathogen_enzymatic-act"/>
</dbReference>
<dbReference type="NCBIfam" id="TIGR04183">
    <property type="entry name" value="Por_Secre_tail"/>
    <property type="match status" value="1"/>
</dbReference>
<evidence type="ECO:0000313" key="2">
    <source>
        <dbReference type="EMBL" id="HGT49234.1"/>
    </source>
</evidence>
<reference evidence="2" key="1">
    <citation type="journal article" date="2020" name="mSystems">
        <title>Genome- and Community-Level Interaction Insights into Carbon Utilization and Element Cycling Functions of Hydrothermarchaeota in Hydrothermal Sediment.</title>
        <authorList>
            <person name="Zhou Z."/>
            <person name="Liu Y."/>
            <person name="Xu W."/>
            <person name="Pan J."/>
            <person name="Luo Z.H."/>
            <person name="Li M."/>
        </authorList>
    </citation>
    <scope>NUCLEOTIDE SEQUENCE [LARGE SCALE GENOMIC DNA]</scope>
    <source>
        <strain evidence="2">SpSt-500</strain>
    </source>
</reference>
<organism evidence="2">
    <name type="scientific">Ignavibacterium album</name>
    <dbReference type="NCBI Taxonomy" id="591197"/>
    <lineage>
        <taxon>Bacteria</taxon>
        <taxon>Pseudomonadati</taxon>
        <taxon>Ignavibacteriota</taxon>
        <taxon>Ignavibacteria</taxon>
        <taxon>Ignavibacteriales</taxon>
        <taxon>Ignavibacteriaceae</taxon>
        <taxon>Ignavibacterium</taxon>
    </lineage>
</organism>
<dbReference type="Gene3D" id="2.130.10.10">
    <property type="entry name" value="YVTN repeat-like/Quinoprotein amine dehydrogenase"/>
    <property type="match status" value="1"/>
</dbReference>
<protein>
    <submittedName>
        <fullName evidence="2">T9SS type A sorting domain-containing protein</fullName>
    </submittedName>
</protein>
<evidence type="ECO:0000259" key="1">
    <source>
        <dbReference type="Pfam" id="PF18962"/>
    </source>
</evidence>
<dbReference type="AlphaFoldDB" id="A0A832LJS9"/>
<accession>A0A832LJS9</accession>
<dbReference type="PANTHER" id="PTHR47197">
    <property type="entry name" value="PROTEIN NIRF"/>
    <property type="match status" value="1"/>
</dbReference>
<name>A0A832LJS9_9BACT</name>
<dbReference type="PANTHER" id="PTHR47197:SF3">
    <property type="entry name" value="DIHYDRO-HEME D1 DEHYDROGENASE"/>
    <property type="match status" value="1"/>
</dbReference>
<proteinExistence type="predicted"/>
<dbReference type="EMBL" id="DSVI01000027">
    <property type="protein sequence ID" value="HGT49234.1"/>
    <property type="molecule type" value="Genomic_DNA"/>
</dbReference>
<gene>
    <name evidence="2" type="ORF">ENS56_14445</name>
</gene>
<comment type="caution">
    <text evidence="2">The sequence shown here is derived from an EMBL/GenBank/DDBJ whole genome shotgun (WGS) entry which is preliminary data.</text>
</comment>
<dbReference type="InterPro" id="IPR026444">
    <property type="entry name" value="Secre_tail"/>
</dbReference>